<dbReference type="SUPFAM" id="SSF51120">
    <property type="entry name" value="beta-Roll"/>
    <property type="match status" value="1"/>
</dbReference>
<dbReference type="AlphaFoldDB" id="A0A9W4TNX7"/>
<evidence type="ECO:0000313" key="2">
    <source>
        <dbReference type="EMBL" id="CAI3947768.1"/>
    </source>
</evidence>
<gene>
    <name evidence="2" type="ORF">R53529_LOCUS1510</name>
    <name evidence="1" type="ORF">R53530_LOCUS1604</name>
</gene>
<proteinExistence type="predicted"/>
<name>A0A9W4TNX7_9PROT</name>
<dbReference type="Proteomes" id="UP001154259">
    <property type="component" value="Unassembled WGS sequence"/>
</dbReference>
<dbReference type="Gene3D" id="2.150.10.10">
    <property type="entry name" value="Serralysin-like metalloprotease, C-terminal"/>
    <property type="match status" value="1"/>
</dbReference>
<evidence type="ECO:0000313" key="3">
    <source>
        <dbReference type="Proteomes" id="UP001154255"/>
    </source>
</evidence>
<dbReference type="EMBL" id="CAMXCS010000003">
    <property type="protein sequence ID" value="CAI3947768.1"/>
    <property type="molecule type" value="Genomic_DNA"/>
</dbReference>
<dbReference type="Proteomes" id="UP001154255">
    <property type="component" value="Unassembled WGS sequence"/>
</dbReference>
<dbReference type="EMBL" id="CAMXCM010000004">
    <property type="protein sequence ID" value="CAI3947312.1"/>
    <property type="molecule type" value="Genomic_DNA"/>
</dbReference>
<sequence length="579" mass="59843">MSENTTDQTDVILEDALQNDPITIDDSAYTPITGSKKPIQLDDKNYLLKLGNKSDITGGNGNNTITQHGSYAKVTLGDGDNNLSENYGGYNTYIFGNGNNTITSGNPTNNIYILGDGNNHIEARGGNTTIGDGNNDVDVRSGNVTIGGGDNTIRTWQGGNAIVGNGNNTITIGSDNMVIGNGNNTITYGSGNTTIGGGNNIINYGLGNLHVGDGDNSFNIRGTNVTVGGGNNQFVTGNGSDNIHIGSGNATITATMGMHTITGGSANSYIAATINGGSNAVDLTGNVNLVYGRGNDNSPLNVNGNATISGLQTDQTVSINGKSIFNNVLIKNLDLNGNTTITGGVDTNISLLRGNYDSKSLLTNSINTTVNALYGNIDVDGGHSNQFNYINGNINLSSASATVNYFTGGTANIKGSGYSNTTFKTFSKEDSIFTAGDGNETLNGSGSSGAFAVYANVDQKTSEERTALTAIGGSGDDTLTAGSGDSVFTGGTGSNLFAFTKENVAGGTTVITDFSASRDNQIALFDYGLNRNSLSKLLKSSQNNAHGDAVLNLENHSVTLQGVSVSDLNTNQFFIYNNK</sequence>
<keyword evidence="4" id="KW-1185">Reference proteome</keyword>
<evidence type="ECO:0000313" key="4">
    <source>
        <dbReference type="Proteomes" id="UP001154259"/>
    </source>
</evidence>
<accession>A0A9W4TNX7</accession>
<dbReference type="PRINTS" id="PR00313">
    <property type="entry name" value="CABNDNGRPT"/>
</dbReference>
<organism evidence="1 3">
    <name type="scientific">Commensalibacter communis</name>
    <dbReference type="NCBI Taxonomy" id="2972786"/>
    <lineage>
        <taxon>Bacteria</taxon>
        <taxon>Pseudomonadati</taxon>
        <taxon>Pseudomonadota</taxon>
        <taxon>Alphaproteobacteria</taxon>
        <taxon>Acetobacterales</taxon>
        <taxon>Acetobacteraceae</taxon>
    </lineage>
</organism>
<dbReference type="RefSeq" id="WP_271789944.1">
    <property type="nucleotide sequence ID" value="NZ_CAMXCM010000004.1"/>
</dbReference>
<dbReference type="InterPro" id="IPR011049">
    <property type="entry name" value="Serralysin-like_metalloprot_C"/>
</dbReference>
<comment type="caution">
    <text evidence="1">The sequence shown here is derived from an EMBL/GenBank/DDBJ whole genome shotgun (WGS) entry which is preliminary data.</text>
</comment>
<evidence type="ECO:0000313" key="1">
    <source>
        <dbReference type="EMBL" id="CAI3947312.1"/>
    </source>
</evidence>
<reference evidence="1" key="1">
    <citation type="submission" date="2022-10" db="EMBL/GenBank/DDBJ databases">
        <authorList>
            <person name="Botero Cardona J."/>
        </authorList>
    </citation>
    <scope>NUCLEOTIDE SEQUENCE</scope>
    <source>
        <strain evidence="1">LMG 31819</strain>
        <strain evidence="2">R-53529</strain>
    </source>
</reference>
<protein>
    <submittedName>
        <fullName evidence="1 2">RTX toxin-related</fullName>
    </submittedName>
</protein>
<dbReference type="Gene3D" id="2.160.20.160">
    <property type="match status" value="1"/>
</dbReference>